<dbReference type="PATRIC" id="fig|394096.3.peg.8981"/>
<comment type="caution">
    <text evidence="2">The sequence shown here is derived from an EMBL/GenBank/DDBJ whole genome shotgun (WGS) entry which is preliminary data.</text>
</comment>
<dbReference type="EMBL" id="JMCB01000037">
    <property type="protein sequence ID" value="KFE58502.1"/>
    <property type="molecule type" value="Genomic_DNA"/>
</dbReference>
<dbReference type="InterPro" id="IPR004291">
    <property type="entry name" value="Transposase_IS66_central"/>
</dbReference>
<dbReference type="AlphaFoldDB" id="A0A085VST9"/>
<evidence type="ECO:0000313" key="3">
    <source>
        <dbReference type="Proteomes" id="UP000028725"/>
    </source>
</evidence>
<keyword evidence="3" id="KW-1185">Reference proteome</keyword>
<evidence type="ECO:0000313" key="2">
    <source>
        <dbReference type="EMBL" id="KFE58502.1"/>
    </source>
</evidence>
<dbReference type="Pfam" id="PF03050">
    <property type="entry name" value="DDE_Tnp_IS66"/>
    <property type="match status" value="1"/>
</dbReference>
<dbReference type="InterPro" id="IPR052344">
    <property type="entry name" value="Transposase-related"/>
</dbReference>
<dbReference type="STRING" id="394096.DB31_6265"/>
<protein>
    <submittedName>
        <fullName evidence="2">Mobile element protein</fullName>
    </submittedName>
</protein>
<reference evidence="2 3" key="1">
    <citation type="submission" date="2014-04" db="EMBL/GenBank/DDBJ databases">
        <title>Genome assembly of Hyalangium minutum DSM 14724.</title>
        <authorList>
            <person name="Sharma G."/>
            <person name="Subramanian S."/>
        </authorList>
    </citation>
    <scope>NUCLEOTIDE SEQUENCE [LARGE SCALE GENOMIC DNA]</scope>
    <source>
        <strain evidence="2 3">DSM 14724</strain>
    </source>
</reference>
<dbReference type="PANTHER" id="PTHR33678:SF2">
    <property type="match status" value="1"/>
</dbReference>
<evidence type="ECO:0000259" key="1">
    <source>
        <dbReference type="Pfam" id="PF03050"/>
    </source>
</evidence>
<dbReference type="PANTHER" id="PTHR33678">
    <property type="entry name" value="BLL1576 PROTEIN"/>
    <property type="match status" value="1"/>
</dbReference>
<organism evidence="2 3">
    <name type="scientific">Hyalangium minutum</name>
    <dbReference type="NCBI Taxonomy" id="394096"/>
    <lineage>
        <taxon>Bacteria</taxon>
        <taxon>Pseudomonadati</taxon>
        <taxon>Myxococcota</taxon>
        <taxon>Myxococcia</taxon>
        <taxon>Myxococcales</taxon>
        <taxon>Cystobacterineae</taxon>
        <taxon>Archangiaceae</taxon>
        <taxon>Hyalangium</taxon>
    </lineage>
</organism>
<name>A0A085VST9_9BACT</name>
<dbReference type="NCBIfam" id="NF033517">
    <property type="entry name" value="transpos_IS66"/>
    <property type="match status" value="1"/>
</dbReference>
<dbReference type="Proteomes" id="UP000028725">
    <property type="component" value="Unassembled WGS sequence"/>
</dbReference>
<accession>A0A085VST9</accession>
<proteinExistence type="predicted"/>
<sequence>MELPPVAAVVTEYRCHQLECAGCGSATRAPLPPEVTSAFGERLAAVASVLVGKYRLSKRLVRDALSDLVGVELSVGSVINLEREMSAALAGPVTEAEAFVRQADGVHADETGWAQGVERGRSARAWLWVVATTLVAVFRISTSRGSEVIKALLGEDFLGWLVTDRWSAYNWYDAGLRQVCWAHLTRDFQGFIDRGGEGARLGEQLMSQRDKMFRWWRRVRDGTLSREVFQRRMRKVERAVGRLLREAVVCAEQRTAGMAEEILKLEKCLWTFVDVPELEPTNNFAERCIRPGVMYRKTSFGTRSPEGSRFVERVLTTVTTLKLQERSVLDYLTQALAAHRHGLQPPSLLPSFETAPAALAA</sequence>
<feature type="domain" description="Transposase IS66 central" evidence="1">
    <location>
        <begin position="45"/>
        <end position="308"/>
    </location>
</feature>
<gene>
    <name evidence="2" type="ORF">DB31_6265</name>
</gene>